<feature type="transmembrane region" description="Helical" evidence="1">
    <location>
        <begin position="194"/>
        <end position="211"/>
    </location>
</feature>
<accession>A0A9D1W7E2</accession>
<proteinExistence type="predicted"/>
<dbReference type="AlphaFoldDB" id="A0A9D1W7E2"/>
<feature type="domain" description="Urease accessory protein UreH-like transmembrane" evidence="2">
    <location>
        <begin position="7"/>
        <end position="205"/>
    </location>
</feature>
<feature type="transmembrane region" description="Helical" evidence="1">
    <location>
        <begin position="125"/>
        <end position="146"/>
    </location>
</feature>
<dbReference type="PANTHER" id="PTHR42208">
    <property type="entry name" value="HEAVY METAL TRANSPORTER-RELATED"/>
    <property type="match status" value="1"/>
</dbReference>
<feature type="transmembrane region" description="Helical" evidence="1">
    <location>
        <begin position="51"/>
        <end position="71"/>
    </location>
</feature>
<name>A0A9D1W7E2_9SPHI</name>
<feature type="transmembrane region" description="Helical" evidence="1">
    <location>
        <begin position="158"/>
        <end position="182"/>
    </location>
</feature>
<reference evidence="3" key="2">
    <citation type="submission" date="2021-04" db="EMBL/GenBank/DDBJ databases">
        <authorList>
            <person name="Gilroy R."/>
        </authorList>
    </citation>
    <scope>NUCLEOTIDE SEQUENCE</scope>
    <source>
        <strain evidence="3">1719</strain>
    </source>
</reference>
<sequence length="232" mass="25991">MSFLHLAFFMGLFGSLHCVAMCGPLMLAIPVGGKGYWRELTIKLLYQVGRVLTYMCLGFLLGYIGTLGSTIKNGQQWITWITGIALLFAGISHFIPFNKKGFYQLQQRLFQPFFRRIGFWLHKPGGHFFAGMLNGLLPCGMVYMALASALSATTPAGGAFFMGMFGLGTIPLLLVFTFASALGKSRFRFSFNRWLPVLFIIMGLWFLLRASNMDIPFLSPLIYPEGAIYCNW</sequence>
<dbReference type="PANTHER" id="PTHR42208:SF1">
    <property type="entry name" value="HEAVY METAL TRANSPORTER"/>
    <property type="match status" value="1"/>
</dbReference>
<reference evidence="3" key="1">
    <citation type="journal article" date="2021" name="PeerJ">
        <title>Extensive microbial diversity within the chicken gut microbiome revealed by metagenomics and culture.</title>
        <authorList>
            <person name="Gilroy R."/>
            <person name="Ravi A."/>
            <person name="Getino M."/>
            <person name="Pursley I."/>
            <person name="Horton D.L."/>
            <person name="Alikhan N.F."/>
            <person name="Baker D."/>
            <person name="Gharbi K."/>
            <person name="Hall N."/>
            <person name="Watson M."/>
            <person name="Adriaenssens E.M."/>
            <person name="Foster-Nyarko E."/>
            <person name="Jarju S."/>
            <person name="Secka A."/>
            <person name="Antonio M."/>
            <person name="Oren A."/>
            <person name="Chaudhuri R.R."/>
            <person name="La Ragione R."/>
            <person name="Hildebrand F."/>
            <person name="Pallen M.J."/>
        </authorList>
    </citation>
    <scope>NUCLEOTIDE SEQUENCE</scope>
    <source>
        <strain evidence="3">1719</strain>
    </source>
</reference>
<evidence type="ECO:0000313" key="3">
    <source>
        <dbReference type="EMBL" id="HIX53851.1"/>
    </source>
</evidence>
<dbReference type="Proteomes" id="UP000824156">
    <property type="component" value="Unassembled WGS sequence"/>
</dbReference>
<keyword evidence="1" id="KW-0472">Membrane</keyword>
<keyword evidence="1" id="KW-1133">Transmembrane helix</keyword>
<evidence type="ECO:0000313" key="4">
    <source>
        <dbReference type="Proteomes" id="UP000824156"/>
    </source>
</evidence>
<feature type="transmembrane region" description="Helical" evidence="1">
    <location>
        <begin position="77"/>
        <end position="97"/>
    </location>
</feature>
<feature type="transmembrane region" description="Helical" evidence="1">
    <location>
        <begin position="6"/>
        <end position="31"/>
    </location>
</feature>
<comment type="caution">
    <text evidence="3">The sequence shown here is derived from an EMBL/GenBank/DDBJ whole genome shotgun (WGS) entry which is preliminary data.</text>
</comment>
<dbReference type="EMBL" id="DXEZ01000069">
    <property type="protein sequence ID" value="HIX53851.1"/>
    <property type="molecule type" value="Genomic_DNA"/>
</dbReference>
<keyword evidence="1" id="KW-0812">Transmembrane</keyword>
<dbReference type="Pfam" id="PF13386">
    <property type="entry name" value="DsbD_2"/>
    <property type="match status" value="1"/>
</dbReference>
<organism evidence="3 4">
    <name type="scientific">Candidatus Sphingobacterium stercoripullorum</name>
    <dbReference type="NCBI Taxonomy" id="2838759"/>
    <lineage>
        <taxon>Bacteria</taxon>
        <taxon>Pseudomonadati</taxon>
        <taxon>Bacteroidota</taxon>
        <taxon>Sphingobacteriia</taxon>
        <taxon>Sphingobacteriales</taxon>
        <taxon>Sphingobacteriaceae</taxon>
        <taxon>Sphingobacterium</taxon>
    </lineage>
</organism>
<gene>
    <name evidence="3" type="ORF">H9853_02395</name>
</gene>
<dbReference type="InterPro" id="IPR039447">
    <property type="entry name" value="UreH-like_TM_dom"/>
</dbReference>
<evidence type="ECO:0000256" key="1">
    <source>
        <dbReference type="SAM" id="Phobius"/>
    </source>
</evidence>
<evidence type="ECO:0000259" key="2">
    <source>
        <dbReference type="Pfam" id="PF13386"/>
    </source>
</evidence>
<protein>
    <submittedName>
        <fullName evidence="3">Sulfite exporter TauE/SafE family protein</fullName>
    </submittedName>
</protein>